<dbReference type="EMBL" id="BOMV01000116">
    <property type="protein sequence ID" value="GIF01971.1"/>
    <property type="molecule type" value="Genomic_DNA"/>
</dbReference>
<dbReference type="Proteomes" id="UP000636960">
    <property type="component" value="Unassembled WGS sequence"/>
</dbReference>
<gene>
    <name evidence="1" type="ORF">Ari01nite_94350</name>
</gene>
<evidence type="ECO:0000313" key="2">
    <source>
        <dbReference type="Proteomes" id="UP000636960"/>
    </source>
</evidence>
<evidence type="ECO:0000313" key="1">
    <source>
        <dbReference type="EMBL" id="GIF01971.1"/>
    </source>
</evidence>
<sequence length="72" mass="8141">MPGSRISLSGPLWDRRPDARVRFDLASDGVAGTDLRWTLLVEEPLPDPSLLGHLRKRLNELINANLRYTFGQ</sequence>
<reference evidence="1" key="1">
    <citation type="submission" date="2021-01" db="EMBL/GenBank/DDBJ databases">
        <title>Whole genome shotgun sequence of Actinoplanes rishiriensis NBRC 108556.</title>
        <authorList>
            <person name="Komaki H."/>
            <person name="Tamura T."/>
        </authorList>
    </citation>
    <scope>NUCLEOTIDE SEQUENCE</scope>
    <source>
        <strain evidence="1">NBRC 108556</strain>
    </source>
</reference>
<accession>A0A919K6R0</accession>
<organism evidence="1 2">
    <name type="scientific">Paractinoplanes rishiriensis</name>
    <dbReference type="NCBI Taxonomy" id="1050105"/>
    <lineage>
        <taxon>Bacteria</taxon>
        <taxon>Bacillati</taxon>
        <taxon>Actinomycetota</taxon>
        <taxon>Actinomycetes</taxon>
        <taxon>Micromonosporales</taxon>
        <taxon>Micromonosporaceae</taxon>
        <taxon>Paractinoplanes</taxon>
    </lineage>
</organism>
<proteinExistence type="predicted"/>
<name>A0A919K6R0_9ACTN</name>
<protein>
    <submittedName>
        <fullName evidence="1">Uncharacterized protein</fullName>
    </submittedName>
</protein>
<comment type="caution">
    <text evidence="1">The sequence shown here is derived from an EMBL/GenBank/DDBJ whole genome shotgun (WGS) entry which is preliminary data.</text>
</comment>
<dbReference type="AlphaFoldDB" id="A0A919K6R0"/>
<keyword evidence="2" id="KW-1185">Reference proteome</keyword>